<name>A0A1G9W9U6_9SPHI</name>
<dbReference type="AlphaFoldDB" id="A0A1G9W9U6"/>
<evidence type="ECO:0008006" key="5">
    <source>
        <dbReference type="Google" id="ProtNLM"/>
    </source>
</evidence>
<dbReference type="OrthoDB" id="9808753at2"/>
<feature type="coiled-coil region" evidence="1">
    <location>
        <begin position="227"/>
        <end position="271"/>
    </location>
</feature>
<feature type="signal peptide" evidence="2">
    <location>
        <begin position="1"/>
        <end position="23"/>
    </location>
</feature>
<reference evidence="4" key="1">
    <citation type="submission" date="2016-10" db="EMBL/GenBank/DDBJ databases">
        <authorList>
            <person name="Varghese N."/>
            <person name="Submissions S."/>
        </authorList>
    </citation>
    <scope>NUCLEOTIDE SEQUENCE [LARGE SCALE GENOMIC DNA]</scope>
    <source>
        <strain evidence="4">DSM 19110</strain>
    </source>
</reference>
<dbReference type="RefSeq" id="WP_074608176.1">
    <property type="nucleotide sequence ID" value="NZ_FNGY01000005.1"/>
</dbReference>
<dbReference type="EMBL" id="FNGY01000005">
    <property type="protein sequence ID" value="SDM81270.1"/>
    <property type="molecule type" value="Genomic_DNA"/>
</dbReference>
<evidence type="ECO:0000313" key="4">
    <source>
        <dbReference type="Proteomes" id="UP000183200"/>
    </source>
</evidence>
<gene>
    <name evidence="3" type="ORF">SAMN05421820_105107</name>
</gene>
<protein>
    <recommendedName>
        <fullName evidence="5">Cell wall anchor protein</fullName>
    </recommendedName>
</protein>
<organism evidence="3 4">
    <name type="scientific">Pedobacter steynii</name>
    <dbReference type="NCBI Taxonomy" id="430522"/>
    <lineage>
        <taxon>Bacteria</taxon>
        <taxon>Pseudomonadati</taxon>
        <taxon>Bacteroidota</taxon>
        <taxon>Sphingobacteriia</taxon>
        <taxon>Sphingobacteriales</taxon>
        <taxon>Sphingobacteriaceae</taxon>
        <taxon>Pedobacter</taxon>
    </lineage>
</organism>
<keyword evidence="4" id="KW-1185">Reference proteome</keyword>
<sequence>MKINLKKNILAISVALFSFSAMGQTNSFPVSGNVGIGVTAPADLLEINSGTVRKGITIKGDGTSGVFNDLVFTMNTKPAPALHKVNTWIMSHRKDGYFTNSPIGESSLEFYALRTNSYYAPLSFKSNGDVILVSNRNAVSGNVAIGTTDTKGYKLAVNGNISAKEIKVEATVWPDYVFDAGHQVLSLRELEDYIKLHKHLPEIPSAAEVKKDGIALGEMNKMLLKKIEELTLYLIEKDKEISQLRNQQLKIEDQESRIKRLERLLEKSAEQ</sequence>
<keyword evidence="1" id="KW-0175">Coiled coil</keyword>
<keyword evidence="2" id="KW-0732">Signal</keyword>
<accession>A0A1G9W9U6</accession>
<proteinExistence type="predicted"/>
<dbReference type="Proteomes" id="UP000183200">
    <property type="component" value="Unassembled WGS sequence"/>
</dbReference>
<evidence type="ECO:0000256" key="2">
    <source>
        <dbReference type="SAM" id="SignalP"/>
    </source>
</evidence>
<evidence type="ECO:0000256" key="1">
    <source>
        <dbReference type="SAM" id="Coils"/>
    </source>
</evidence>
<evidence type="ECO:0000313" key="3">
    <source>
        <dbReference type="EMBL" id="SDM81270.1"/>
    </source>
</evidence>
<feature type="chain" id="PRO_5010377462" description="Cell wall anchor protein" evidence="2">
    <location>
        <begin position="24"/>
        <end position="271"/>
    </location>
</feature>